<keyword evidence="2" id="KW-1185">Reference proteome</keyword>
<proteinExistence type="predicted"/>
<protein>
    <submittedName>
        <fullName evidence="1">Uncharacterized protein</fullName>
    </submittedName>
</protein>
<evidence type="ECO:0000313" key="2">
    <source>
        <dbReference type="Proteomes" id="UP000184267"/>
    </source>
</evidence>
<dbReference type="AlphaFoldDB" id="A0A1M2VGU1"/>
<evidence type="ECO:0000313" key="1">
    <source>
        <dbReference type="EMBL" id="OJT06766.1"/>
    </source>
</evidence>
<reference evidence="1 2" key="1">
    <citation type="submission" date="2016-10" db="EMBL/GenBank/DDBJ databases">
        <title>Genome sequence of the basidiomycete white-rot fungus Trametes pubescens.</title>
        <authorList>
            <person name="Makela M.R."/>
            <person name="Granchi Z."/>
            <person name="Peng M."/>
            <person name="De Vries R.P."/>
            <person name="Grigoriev I."/>
            <person name="Riley R."/>
            <person name="Hilden K."/>
        </authorList>
    </citation>
    <scope>NUCLEOTIDE SEQUENCE [LARGE SCALE GENOMIC DNA]</scope>
    <source>
        <strain evidence="1 2">FBCC735</strain>
    </source>
</reference>
<dbReference type="EMBL" id="MNAD01001264">
    <property type="protein sequence ID" value="OJT06766.1"/>
    <property type="molecule type" value="Genomic_DNA"/>
</dbReference>
<gene>
    <name evidence="1" type="ORF">TRAPUB_2385</name>
</gene>
<name>A0A1M2VGU1_TRAPU</name>
<sequence length="79" mass="8385">MVVMHSTRAKDADTIGGGASYGHFCHRPSIIQSRCLRPAAEAGLAHGGAGKGRRAWWMEYAHGGLGMKRDPAKPGEAPE</sequence>
<organism evidence="1 2">
    <name type="scientific">Trametes pubescens</name>
    <name type="common">White-rot fungus</name>
    <dbReference type="NCBI Taxonomy" id="154538"/>
    <lineage>
        <taxon>Eukaryota</taxon>
        <taxon>Fungi</taxon>
        <taxon>Dikarya</taxon>
        <taxon>Basidiomycota</taxon>
        <taxon>Agaricomycotina</taxon>
        <taxon>Agaricomycetes</taxon>
        <taxon>Polyporales</taxon>
        <taxon>Polyporaceae</taxon>
        <taxon>Trametes</taxon>
    </lineage>
</organism>
<accession>A0A1M2VGU1</accession>
<dbReference type="Proteomes" id="UP000184267">
    <property type="component" value="Unassembled WGS sequence"/>
</dbReference>
<comment type="caution">
    <text evidence="1">The sequence shown here is derived from an EMBL/GenBank/DDBJ whole genome shotgun (WGS) entry which is preliminary data.</text>
</comment>